<accession>A0A0N7L590</accession>
<dbReference type="GeneID" id="36406047"/>
<dbReference type="RefSeq" id="XP_024577180.1">
    <property type="nucleotide sequence ID" value="XM_024726510.1"/>
</dbReference>
<evidence type="ECO:0000313" key="2">
    <source>
        <dbReference type="Proteomes" id="UP000054928"/>
    </source>
</evidence>
<reference evidence="2" key="1">
    <citation type="submission" date="2014-09" db="EMBL/GenBank/DDBJ databases">
        <authorList>
            <person name="Sharma Rahul"/>
            <person name="Thines Marco"/>
        </authorList>
    </citation>
    <scope>NUCLEOTIDE SEQUENCE [LARGE SCALE GENOMIC DNA]</scope>
</reference>
<proteinExistence type="predicted"/>
<protein>
    <submittedName>
        <fullName evidence="1">Uncharacterized protein</fullName>
    </submittedName>
</protein>
<evidence type="ECO:0000313" key="1">
    <source>
        <dbReference type="EMBL" id="CEG40811.1"/>
    </source>
</evidence>
<keyword evidence="2" id="KW-1185">Reference proteome</keyword>
<dbReference type="Proteomes" id="UP000054928">
    <property type="component" value="Unassembled WGS sequence"/>
</dbReference>
<dbReference type="AlphaFoldDB" id="A0A0N7L590"/>
<sequence length="60" mass="7292">MRDELHDRIFHLEGVSQYKRYDRFETSTTGEENPHELLRLLRPNDFHQEPKYVFFADVAP</sequence>
<name>A0A0N7L590_PLAHL</name>
<organism evidence="1 2">
    <name type="scientific">Plasmopara halstedii</name>
    <name type="common">Downy mildew of sunflower</name>
    <dbReference type="NCBI Taxonomy" id="4781"/>
    <lineage>
        <taxon>Eukaryota</taxon>
        <taxon>Sar</taxon>
        <taxon>Stramenopiles</taxon>
        <taxon>Oomycota</taxon>
        <taxon>Peronosporomycetes</taxon>
        <taxon>Peronosporales</taxon>
        <taxon>Peronosporaceae</taxon>
        <taxon>Plasmopara</taxon>
    </lineage>
</organism>
<dbReference type="EMBL" id="CCYD01000523">
    <property type="protein sequence ID" value="CEG40811.1"/>
    <property type="molecule type" value="Genomic_DNA"/>
</dbReference>